<protein>
    <recommendedName>
        <fullName evidence="1">BAH domain-containing protein</fullName>
    </recommendedName>
</protein>
<dbReference type="Pfam" id="PF01426">
    <property type="entry name" value="BAH"/>
    <property type="match status" value="1"/>
</dbReference>
<feature type="domain" description="BAH" evidence="1">
    <location>
        <begin position="68"/>
        <end position="188"/>
    </location>
</feature>
<comment type="caution">
    <text evidence="2">The sequence shown here is derived from an EMBL/GenBank/DDBJ whole genome shotgun (WGS) entry which is preliminary data.</text>
</comment>
<name>A0AAD5NQT3_ACENE</name>
<organism evidence="2 3">
    <name type="scientific">Acer negundo</name>
    <name type="common">Box elder</name>
    <dbReference type="NCBI Taxonomy" id="4023"/>
    <lineage>
        <taxon>Eukaryota</taxon>
        <taxon>Viridiplantae</taxon>
        <taxon>Streptophyta</taxon>
        <taxon>Embryophyta</taxon>
        <taxon>Tracheophyta</taxon>
        <taxon>Spermatophyta</taxon>
        <taxon>Magnoliopsida</taxon>
        <taxon>eudicotyledons</taxon>
        <taxon>Gunneridae</taxon>
        <taxon>Pentapetalae</taxon>
        <taxon>rosids</taxon>
        <taxon>malvids</taxon>
        <taxon>Sapindales</taxon>
        <taxon>Sapindaceae</taxon>
        <taxon>Hippocastanoideae</taxon>
        <taxon>Acereae</taxon>
        <taxon>Acer</taxon>
    </lineage>
</organism>
<dbReference type="InterPro" id="IPR001025">
    <property type="entry name" value="BAH_dom"/>
</dbReference>
<evidence type="ECO:0000313" key="2">
    <source>
        <dbReference type="EMBL" id="KAI9176679.1"/>
    </source>
</evidence>
<dbReference type="SMART" id="SM00439">
    <property type="entry name" value="BAH"/>
    <property type="match status" value="1"/>
</dbReference>
<evidence type="ECO:0000313" key="3">
    <source>
        <dbReference type="Proteomes" id="UP001064489"/>
    </source>
</evidence>
<evidence type="ECO:0000259" key="1">
    <source>
        <dbReference type="PROSITE" id="PS51038"/>
    </source>
</evidence>
<gene>
    <name evidence="2" type="ORF">LWI28_005909</name>
</gene>
<dbReference type="PROSITE" id="PS51038">
    <property type="entry name" value="BAH"/>
    <property type="match status" value="1"/>
</dbReference>
<dbReference type="Proteomes" id="UP001064489">
    <property type="component" value="Chromosome 5"/>
</dbReference>
<dbReference type="AlphaFoldDB" id="A0AAD5NQT3"/>
<dbReference type="InterPro" id="IPR043151">
    <property type="entry name" value="BAH_sf"/>
</dbReference>
<reference evidence="2" key="1">
    <citation type="journal article" date="2022" name="Plant J.">
        <title>Strategies of tolerance reflected in two North American maple genomes.</title>
        <authorList>
            <person name="McEvoy S.L."/>
            <person name="Sezen U.U."/>
            <person name="Trouern-Trend A."/>
            <person name="McMahon S.M."/>
            <person name="Schaberg P.G."/>
            <person name="Yang J."/>
            <person name="Wegrzyn J.L."/>
            <person name="Swenson N.G."/>
        </authorList>
    </citation>
    <scope>NUCLEOTIDE SEQUENCE</scope>
    <source>
        <strain evidence="2">91603</strain>
    </source>
</reference>
<dbReference type="GO" id="GO:0003682">
    <property type="term" value="F:chromatin binding"/>
    <property type="evidence" value="ECO:0007669"/>
    <property type="project" value="InterPro"/>
</dbReference>
<proteinExistence type="predicted"/>
<accession>A0AAD5NQT3</accession>
<dbReference type="Gene3D" id="2.30.30.490">
    <property type="match status" value="1"/>
</dbReference>
<dbReference type="EMBL" id="JAJSOW010000102">
    <property type="protein sequence ID" value="KAI9176679.1"/>
    <property type="molecule type" value="Genomic_DNA"/>
</dbReference>
<reference evidence="2" key="2">
    <citation type="submission" date="2023-02" db="EMBL/GenBank/DDBJ databases">
        <authorList>
            <person name="Swenson N.G."/>
            <person name="Wegrzyn J.L."/>
            <person name="Mcevoy S.L."/>
        </authorList>
    </citation>
    <scope>NUCLEOTIDE SEQUENCE</scope>
    <source>
        <strain evidence="2">91603</strain>
        <tissue evidence="2">Leaf</tissue>
    </source>
</reference>
<sequence>MPRRAVALLDSKDKSIHLSEKVSVVEKLLLKLVSQSICLRRDENITLLGVKLTRIFHKHQHSVMNTDLKFFEGEQLSQSGSSDVELKKRCIRNWPVSKEQGSAKSTKIKVQRIFSREDISAEKAYCSDIREVYYGEQVLTVPIIGIEGKCDIRKKHDLPSMESRVTFEHIFFCEHLYGPDKGAVKQVVYVFFIVL</sequence>
<keyword evidence="3" id="KW-1185">Reference proteome</keyword>